<dbReference type="AlphaFoldDB" id="A0A0D2MZW9"/>
<evidence type="ECO:0000259" key="3">
    <source>
        <dbReference type="PROSITE" id="PS50011"/>
    </source>
</evidence>
<dbReference type="PROSITE" id="PS00107">
    <property type="entry name" value="PROTEIN_KINASE_ATP"/>
    <property type="match status" value="1"/>
</dbReference>
<dbReference type="EC" id="2.7.11.1" evidence="4"/>
<dbReference type="SUPFAM" id="SSF56112">
    <property type="entry name" value="Protein kinase-like (PK-like)"/>
    <property type="match status" value="1"/>
</dbReference>
<dbReference type="PANTHER" id="PTHR46699">
    <property type="entry name" value="SERINE/THREONINE-PROTEIN KINASE STN8, CHLOROPLASTIC-RELATED"/>
    <property type="match status" value="1"/>
</dbReference>
<feature type="binding site" evidence="1">
    <location>
        <position position="114"/>
    </location>
    <ligand>
        <name>ATP</name>
        <dbReference type="ChEBI" id="CHEBI:30616"/>
    </ligand>
</feature>
<dbReference type="Proteomes" id="UP000054498">
    <property type="component" value="Unassembled WGS sequence"/>
</dbReference>
<dbReference type="PANTHER" id="PTHR46699:SF4">
    <property type="entry name" value="SERINE_THREONINE-PROTEIN KINASE STN7, CHLOROPLASTIC"/>
    <property type="match status" value="1"/>
</dbReference>
<dbReference type="PROSITE" id="PS50011">
    <property type="entry name" value="PROTEIN_KINASE_DOM"/>
    <property type="match status" value="1"/>
</dbReference>
<protein>
    <submittedName>
        <fullName evidence="4">Serine/threonine-protein kinase stt7</fullName>
        <ecNumber evidence="4">2.7.11.1</ecNumber>
    </submittedName>
</protein>
<dbReference type="InterPro" id="IPR000719">
    <property type="entry name" value="Prot_kinase_dom"/>
</dbReference>
<dbReference type="OrthoDB" id="10252171at2759"/>
<feature type="domain" description="Protein kinase" evidence="3">
    <location>
        <begin position="79"/>
        <end position="474"/>
    </location>
</feature>
<keyword evidence="4" id="KW-0418">Kinase</keyword>
<dbReference type="GeneID" id="25741213"/>
<accession>A0A0D2MZW9</accession>
<feature type="region of interest" description="Disordered" evidence="2">
    <location>
        <begin position="418"/>
        <end position="474"/>
    </location>
</feature>
<organism evidence="4 5">
    <name type="scientific">Monoraphidium neglectum</name>
    <dbReference type="NCBI Taxonomy" id="145388"/>
    <lineage>
        <taxon>Eukaryota</taxon>
        <taxon>Viridiplantae</taxon>
        <taxon>Chlorophyta</taxon>
        <taxon>core chlorophytes</taxon>
        <taxon>Chlorophyceae</taxon>
        <taxon>CS clade</taxon>
        <taxon>Sphaeropleales</taxon>
        <taxon>Selenastraceae</taxon>
        <taxon>Monoraphidium</taxon>
    </lineage>
</organism>
<sequence length="474" mass="51504">MFSGTPLPPFSLTRRPHPSTLDPVLRGEAGGPSWQAFAILAVAGLYLFSSPGVLPAVYDLYIAAALQAQRQRAIQQSDLDLGKKIGSGAFGSVFRATLAPEREGEAPVDVIVKKAKEFGEAEVWMNERMARASPQVIAEYVTAFEETPSAENANVGGARPLIADVQRRAAALLGAARAPAKAGAAANSDPVVWIVWRDEKGPTLWDLMQPKKNVGDFPYNLEPYLLGRELRLPRGAKRRQITLKLAARQMIEALRDCHATGIVHRYAPPQQYIMSRQTPRPPPKPVALLLAPVLWAMEAPDRFDMYSVGITLLQMAFPALRSDNALIAFNRKLRKECGWDLNKWRASEALGKRNGQWPKDLEEGFEVLDANGGEGWDLVCKAYLLREFGSGADRDAPAPPREGRQTIAWWQGRQQELKKKLGSRKVSATGQSTGAGAGSSTGNGAATPPGGRTPARGATPQGTGKVAVPRQRRP</sequence>
<keyword evidence="4" id="KW-0808">Transferase</keyword>
<proteinExistence type="predicted"/>
<dbReference type="STRING" id="145388.A0A0D2MZW9"/>
<dbReference type="RefSeq" id="XP_013898645.1">
    <property type="nucleotide sequence ID" value="XM_014043191.1"/>
</dbReference>
<dbReference type="GO" id="GO:0004674">
    <property type="term" value="F:protein serine/threonine kinase activity"/>
    <property type="evidence" value="ECO:0007669"/>
    <property type="project" value="UniProtKB-EC"/>
</dbReference>
<keyword evidence="5" id="KW-1185">Reference proteome</keyword>
<dbReference type="InterPro" id="IPR011009">
    <property type="entry name" value="Kinase-like_dom_sf"/>
</dbReference>
<gene>
    <name evidence="4" type="ORF">MNEG_8337</name>
</gene>
<dbReference type="InterPro" id="IPR017441">
    <property type="entry name" value="Protein_kinase_ATP_BS"/>
</dbReference>
<evidence type="ECO:0000313" key="5">
    <source>
        <dbReference type="Proteomes" id="UP000054498"/>
    </source>
</evidence>
<dbReference type="EMBL" id="KK101791">
    <property type="protein sequence ID" value="KIY99625.1"/>
    <property type="molecule type" value="Genomic_DNA"/>
</dbReference>
<reference evidence="4 5" key="1">
    <citation type="journal article" date="2013" name="BMC Genomics">
        <title>Reconstruction of the lipid metabolism for the microalga Monoraphidium neglectum from its genome sequence reveals characteristics suitable for biofuel production.</title>
        <authorList>
            <person name="Bogen C."/>
            <person name="Al-Dilaimi A."/>
            <person name="Albersmeier A."/>
            <person name="Wichmann J."/>
            <person name="Grundmann M."/>
            <person name="Rupp O."/>
            <person name="Lauersen K.J."/>
            <person name="Blifernez-Klassen O."/>
            <person name="Kalinowski J."/>
            <person name="Goesmann A."/>
            <person name="Mussgnug J.H."/>
            <person name="Kruse O."/>
        </authorList>
    </citation>
    <scope>NUCLEOTIDE SEQUENCE [LARGE SCALE GENOMIC DNA]</scope>
    <source>
        <strain evidence="4 5">SAG 48.87</strain>
    </source>
</reference>
<dbReference type="KEGG" id="mng:MNEG_8337"/>
<keyword evidence="1" id="KW-0067">ATP-binding</keyword>
<keyword evidence="1" id="KW-0547">Nucleotide-binding</keyword>
<evidence type="ECO:0000256" key="1">
    <source>
        <dbReference type="PROSITE-ProRule" id="PRU10141"/>
    </source>
</evidence>
<name>A0A0D2MZW9_9CHLO</name>
<dbReference type="Gene3D" id="3.30.200.20">
    <property type="entry name" value="Phosphorylase Kinase, domain 1"/>
    <property type="match status" value="1"/>
</dbReference>
<dbReference type="Gene3D" id="1.10.510.10">
    <property type="entry name" value="Transferase(Phosphotransferase) domain 1"/>
    <property type="match status" value="1"/>
</dbReference>
<evidence type="ECO:0000256" key="2">
    <source>
        <dbReference type="SAM" id="MobiDB-lite"/>
    </source>
</evidence>
<dbReference type="GO" id="GO:0005524">
    <property type="term" value="F:ATP binding"/>
    <property type="evidence" value="ECO:0007669"/>
    <property type="project" value="UniProtKB-UniRule"/>
</dbReference>
<evidence type="ECO:0000313" key="4">
    <source>
        <dbReference type="EMBL" id="KIY99625.1"/>
    </source>
</evidence>